<sequence>MSENFNVVYLGSDGFPVGLAEIQKIKLVSKSLIEVGGSVTVISRNAVHAPSPSVTLKKSGKYGEIDYVFASGTPFKPKSFVKRNLLKVWGAINEVFIIRRLNRKKKIDFAIVSSKRFGILLLYRFLSKLLGFKVLLNFAEYNSELRKEKGKKKSLNDSLFEKYGFNYVDGVIPISELLLNFVRKNAPNKPCLKIPVLCDFDKFEQSDEKQNEQYFLFCGAPNFELISFILNAYDTLNNHSDVHLYLVVNGPAAAQKKLKSCITKIKNADKVRTFSKLPYPQLVSLYSNAMGLLIPLRPTLRDIARFPHKIGEYTASGNPIVTTNVGEVKNYFEDEQSALIAENYDEIEFAKKMNFILEHPDRARKIGEGGKTVGLENFDYRIYGEKIKSFVISLP</sequence>
<evidence type="ECO:0000313" key="3">
    <source>
        <dbReference type="EMBL" id="MDN5205410.1"/>
    </source>
</evidence>
<dbReference type="GO" id="GO:0016757">
    <property type="term" value="F:glycosyltransferase activity"/>
    <property type="evidence" value="ECO:0007669"/>
    <property type="project" value="UniProtKB-KW"/>
</dbReference>
<dbReference type="Proteomes" id="UP001172082">
    <property type="component" value="Unassembled WGS sequence"/>
</dbReference>
<dbReference type="SUPFAM" id="SSF53756">
    <property type="entry name" value="UDP-Glycosyltransferase/glycogen phosphorylase"/>
    <property type="match status" value="1"/>
</dbReference>
<proteinExistence type="predicted"/>
<dbReference type="PANTHER" id="PTHR46401:SF2">
    <property type="entry name" value="GLYCOSYLTRANSFERASE WBBK-RELATED"/>
    <property type="match status" value="1"/>
</dbReference>
<dbReference type="Gene3D" id="3.40.50.2000">
    <property type="entry name" value="Glycogen Phosphorylase B"/>
    <property type="match status" value="2"/>
</dbReference>
<keyword evidence="3" id="KW-0436">Ligase</keyword>
<dbReference type="EMBL" id="JAUJEA010000018">
    <property type="protein sequence ID" value="MDN5205410.1"/>
    <property type="molecule type" value="Genomic_DNA"/>
</dbReference>
<feature type="domain" description="Glycosyl transferase family 1" evidence="2">
    <location>
        <begin position="202"/>
        <end position="371"/>
    </location>
</feature>
<keyword evidence="3" id="KW-0328">Glycosyltransferase</keyword>
<dbReference type="RefSeq" id="WP_346755431.1">
    <property type="nucleotide sequence ID" value="NZ_JAUJEA010000018.1"/>
</dbReference>
<comment type="caution">
    <text evidence="3">The sequence shown here is derived from an EMBL/GenBank/DDBJ whole genome shotgun (WGS) entry which is preliminary data.</text>
</comment>
<evidence type="ECO:0000259" key="2">
    <source>
        <dbReference type="Pfam" id="PF00534"/>
    </source>
</evidence>
<accession>A0ABT8L1A7</accession>
<organism evidence="3 4">
    <name type="scientific">Splendidivirga corallicola</name>
    <dbReference type="NCBI Taxonomy" id="3051826"/>
    <lineage>
        <taxon>Bacteria</taxon>
        <taxon>Pseudomonadati</taxon>
        <taxon>Bacteroidota</taxon>
        <taxon>Cytophagia</taxon>
        <taxon>Cytophagales</taxon>
        <taxon>Splendidivirgaceae</taxon>
        <taxon>Splendidivirga</taxon>
    </lineage>
</organism>
<reference evidence="3" key="1">
    <citation type="submission" date="2023-06" db="EMBL/GenBank/DDBJ databases">
        <title>Genomic of Parafulvivirga corallium.</title>
        <authorList>
            <person name="Wang G."/>
        </authorList>
    </citation>
    <scope>NUCLEOTIDE SEQUENCE</scope>
    <source>
        <strain evidence="3">BMA10</strain>
    </source>
</reference>
<dbReference type="EC" id="2.4.-.-" evidence="3"/>
<dbReference type="PANTHER" id="PTHR46401">
    <property type="entry name" value="GLYCOSYLTRANSFERASE WBBK-RELATED"/>
    <property type="match status" value="1"/>
</dbReference>
<evidence type="ECO:0000256" key="1">
    <source>
        <dbReference type="ARBA" id="ARBA00022679"/>
    </source>
</evidence>
<keyword evidence="1 3" id="KW-0808">Transferase</keyword>
<gene>
    <name evidence="3" type="ORF">QQ008_28755</name>
</gene>
<keyword evidence="4" id="KW-1185">Reference proteome</keyword>
<dbReference type="GO" id="GO:0016874">
    <property type="term" value="F:ligase activity"/>
    <property type="evidence" value="ECO:0007669"/>
    <property type="project" value="UniProtKB-KW"/>
</dbReference>
<evidence type="ECO:0000313" key="4">
    <source>
        <dbReference type="Proteomes" id="UP001172082"/>
    </source>
</evidence>
<dbReference type="InterPro" id="IPR001296">
    <property type="entry name" value="Glyco_trans_1"/>
</dbReference>
<dbReference type="Pfam" id="PF00534">
    <property type="entry name" value="Glycos_transf_1"/>
    <property type="match status" value="1"/>
</dbReference>
<protein>
    <submittedName>
        <fullName evidence="3">Glycosyltransferase</fullName>
        <ecNumber evidence="3">2.4.-.-</ecNumber>
    </submittedName>
</protein>
<name>A0ABT8L1A7_9BACT</name>